<dbReference type="AlphaFoldDB" id="A0A2L0EQL5"/>
<organism evidence="2 3">
    <name type="scientific">Sorangium cellulosum</name>
    <name type="common">Polyangium cellulosum</name>
    <dbReference type="NCBI Taxonomy" id="56"/>
    <lineage>
        <taxon>Bacteria</taxon>
        <taxon>Pseudomonadati</taxon>
        <taxon>Myxococcota</taxon>
        <taxon>Polyangia</taxon>
        <taxon>Polyangiales</taxon>
        <taxon>Polyangiaceae</taxon>
        <taxon>Sorangium</taxon>
    </lineage>
</organism>
<dbReference type="EMBL" id="CP012673">
    <property type="protein sequence ID" value="AUX41560.1"/>
    <property type="molecule type" value="Genomic_DNA"/>
</dbReference>
<evidence type="ECO:0000256" key="1">
    <source>
        <dbReference type="SAM" id="Phobius"/>
    </source>
</evidence>
<sequence>MAAPLLLAPALFVAAPLLWGPALFVAAPLLLPPARFAAAPLLVAAAPALLAAFVPLARAPPARPAAWRSPALARTRGELLFFSMAAFSPALPAACSALRRASSRSTSTPPFLLAGFFRQLPCSLGRFPGTGSYPGQQRESFS</sequence>
<feature type="transmembrane region" description="Helical" evidence="1">
    <location>
        <begin position="36"/>
        <end position="58"/>
    </location>
</feature>
<proteinExistence type="predicted"/>
<protein>
    <submittedName>
        <fullName evidence="2">Uncharacterized protein</fullName>
    </submittedName>
</protein>
<dbReference type="Proteomes" id="UP000238348">
    <property type="component" value="Chromosome"/>
</dbReference>
<keyword evidence="1" id="KW-0812">Transmembrane</keyword>
<evidence type="ECO:0000313" key="3">
    <source>
        <dbReference type="Proteomes" id="UP000238348"/>
    </source>
</evidence>
<reference evidence="2 3" key="1">
    <citation type="submission" date="2015-09" db="EMBL/GenBank/DDBJ databases">
        <title>Sorangium comparison.</title>
        <authorList>
            <person name="Zaburannyi N."/>
            <person name="Bunk B."/>
            <person name="Overmann J."/>
            <person name="Mueller R."/>
        </authorList>
    </citation>
    <scope>NUCLEOTIDE SEQUENCE [LARGE SCALE GENOMIC DNA]</scope>
    <source>
        <strain evidence="2 3">So ce26</strain>
    </source>
</reference>
<keyword evidence="1" id="KW-1133">Transmembrane helix</keyword>
<name>A0A2L0EQL5_SORCE</name>
<accession>A0A2L0EQL5</accession>
<evidence type="ECO:0000313" key="2">
    <source>
        <dbReference type="EMBL" id="AUX41560.1"/>
    </source>
</evidence>
<keyword evidence="1" id="KW-0472">Membrane</keyword>
<gene>
    <name evidence="2" type="ORF">SOCE26_029810</name>
</gene>